<evidence type="ECO:0000256" key="5">
    <source>
        <dbReference type="ARBA" id="ARBA00022847"/>
    </source>
</evidence>
<dbReference type="InterPro" id="IPR051084">
    <property type="entry name" value="H+-coupled_symporters"/>
</dbReference>
<keyword evidence="11" id="KW-1185">Reference proteome</keyword>
<feature type="transmembrane region" description="Helical" evidence="8">
    <location>
        <begin position="252"/>
        <end position="278"/>
    </location>
</feature>
<proteinExistence type="predicted"/>
<feature type="transmembrane region" description="Helical" evidence="8">
    <location>
        <begin position="101"/>
        <end position="122"/>
    </location>
</feature>
<feature type="transmembrane region" description="Helical" evidence="8">
    <location>
        <begin position="381"/>
        <end position="401"/>
    </location>
</feature>
<dbReference type="PANTHER" id="PTHR43528:SF7">
    <property type="entry name" value="MFS TRANSPORTER"/>
    <property type="match status" value="1"/>
</dbReference>
<keyword evidence="6 8" id="KW-1133">Transmembrane helix</keyword>
<feature type="transmembrane region" description="Helical" evidence="8">
    <location>
        <begin position="348"/>
        <end position="369"/>
    </location>
</feature>
<evidence type="ECO:0000256" key="7">
    <source>
        <dbReference type="ARBA" id="ARBA00023136"/>
    </source>
</evidence>
<dbReference type="InterPro" id="IPR020846">
    <property type="entry name" value="MFS_dom"/>
</dbReference>
<protein>
    <submittedName>
        <fullName evidence="10">MFS transporter</fullName>
    </submittedName>
</protein>
<keyword evidence="3" id="KW-1003">Cell membrane</keyword>
<feature type="transmembrane region" description="Helical" evidence="8">
    <location>
        <begin position="68"/>
        <end position="89"/>
    </location>
</feature>
<reference evidence="11" key="1">
    <citation type="journal article" date="2019" name="Int. J. Syst. Evol. Microbiol.">
        <title>The Global Catalogue of Microorganisms (GCM) 10K type strain sequencing project: providing services to taxonomists for standard genome sequencing and annotation.</title>
        <authorList>
            <consortium name="The Broad Institute Genomics Platform"/>
            <consortium name="The Broad Institute Genome Sequencing Center for Infectious Disease"/>
            <person name="Wu L."/>
            <person name="Ma J."/>
        </authorList>
    </citation>
    <scope>NUCLEOTIDE SEQUENCE [LARGE SCALE GENOMIC DNA]</scope>
    <source>
        <strain evidence="11">CCM 4481</strain>
    </source>
</reference>
<evidence type="ECO:0000313" key="11">
    <source>
        <dbReference type="Proteomes" id="UP001595961"/>
    </source>
</evidence>
<comment type="subcellular location">
    <subcellularLocation>
        <location evidence="1">Cell membrane</location>
        <topology evidence="1">Multi-pass membrane protein</topology>
    </subcellularLocation>
</comment>
<keyword evidence="4 8" id="KW-0812">Transmembrane</keyword>
<feature type="transmembrane region" description="Helical" evidence="8">
    <location>
        <begin position="317"/>
        <end position="336"/>
    </location>
</feature>
<sequence>MSQVFTPVSSPAAVNRTLGGSDIKTLVLASLGGALEFYDFVVFVFFALPLSKLFFPHDTAPWLAQLQVYGIFAAGYLARPLGGIVMAHFGDRQGRKRMFTLSVFLMALPTLAIGLLPVYASVGVLAPLLLLLMRVVQGIAIGGEVPGAWVFVAEHAPRGRVGFACACLTSGLTVGILIGSLTAAWINHHLSPADVLGWGWRLPFLLGGVFGFVAVWLRRWLSETPVFAALRERKALSRELPLRKVLTGHRGAVALSMAVTWMLTAAILVLILMLPSLAQKSFGIAADTAFLGNSLAALGLCIGCLAYGWLVDRIGSARALLVGSLALVATTYALFADLAAGGTHFLSLYALTGFLVGAVGVIPTVMVAAFPAPIRYSGISFAYNVAYAVFGASTATLIGYLAERAGPMAPAHYVAMTAVVSVVVAVWLMRVPPSADLELAR</sequence>
<feature type="transmembrane region" description="Helical" evidence="8">
    <location>
        <begin position="198"/>
        <end position="217"/>
    </location>
</feature>
<dbReference type="RefSeq" id="WP_266149254.1">
    <property type="nucleotide sequence ID" value="NZ_CP064028.1"/>
</dbReference>
<dbReference type="PANTHER" id="PTHR43528">
    <property type="entry name" value="ALPHA-KETOGLUTARATE PERMEASE"/>
    <property type="match status" value="1"/>
</dbReference>
<feature type="transmembrane region" description="Helical" evidence="8">
    <location>
        <begin position="163"/>
        <end position="186"/>
    </location>
</feature>
<evidence type="ECO:0000256" key="6">
    <source>
        <dbReference type="ARBA" id="ARBA00022989"/>
    </source>
</evidence>
<dbReference type="InterPro" id="IPR011701">
    <property type="entry name" value="MFS"/>
</dbReference>
<evidence type="ECO:0000259" key="9">
    <source>
        <dbReference type="PROSITE" id="PS50850"/>
    </source>
</evidence>
<feature type="transmembrane region" description="Helical" evidence="8">
    <location>
        <begin position="290"/>
        <end position="310"/>
    </location>
</feature>
<evidence type="ECO:0000256" key="3">
    <source>
        <dbReference type="ARBA" id="ARBA00022475"/>
    </source>
</evidence>
<dbReference type="EMBL" id="JBHSGA010000017">
    <property type="protein sequence ID" value="MFC4527283.1"/>
    <property type="molecule type" value="Genomic_DNA"/>
</dbReference>
<dbReference type="Proteomes" id="UP001595961">
    <property type="component" value="Unassembled WGS sequence"/>
</dbReference>
<keyword evidence="5" id="KW-0769">Symport</keyword>
<comment type="caution">
    <text evidence="10">The sequence shown here is derived from an EMBL/GenBank/DDBJ whole genome shotgun (WGS) entry which is preliminary data.</text>
</comment>
<dbReference type="SUPFAM" id="SSF103473">
    <property type="entry name" value="MFS general substrate transporter"/>
    <property type="match status" value="1"/>
</dbReference>
<keyword evidence="2" id="KW-0813">Transport</keyword>
<dbReference type="InterPro" id="IPR036259">
    <property type="entry name" value="MFS_trans_sf"/>
</dbReference>
<evidence type="ECO:0000256" key="1">
    <source>
        <dbReference type="ARBA" id="ARBA00004651"/>
    </source>
</evidence>
<feature type="transmembrane region" description="Helical" evidence="8">
    <location>
        <begin position="413"/>
        <end position="431"/>
    </location>
</feature>
<evidence type="ECO:0000313" key="10">
    <source>
        <dbReference type="EMBL" id="MFC4527283.1"/>
    </source>
</evidence>
<organism evidence="10 11">
    <name type="scientific">Dyella halodurans</name>
    <dbReference type="NCBI Taxonomy" id="1920171"/>
    <lineage>
        <taxon>Bacteria</taxon>
        <taxon>Pseudomonadati</taxon>
        <taxon>Pseudomonadota</taxon>
        <taxon>Gammaproteobacteria</taxon>
        <taxon>Lysobacterales</taxon>
        <taxon>Rhodanobacteraceae</taxon>
        <taxon>Dyella</taxon>
    </lineage>
</organism>
<feature type="domain" description="Major facilitator superfamily (MFS) profile" evidence="9">
    <location>
        <begin position="25"/>
        <end position="436"/>
    </location>
</feature>
<evidence type="ECO:0000256" key="4">
    <source>
        <dbReference type="ARBA" id="ARBA00022692"/>
    </source>
</evidence>
<evidence type="ECO:0000256" key="8">
    <source>
        <dbReference type="SAM" id="Phobius"/>
    </source>
</evidence>
<accession>A0ABV9C2N9</accession>
<feature type="transmembrane region" description="Helical" evidence="8">
    <location>
        <begin position="128"/>
        <end position="151"/>
    </location>
</feature>
<dbReference type="PROSITE" id="PS50850">
    <property type="entry name" value="MFS"/>
    <property type="match status" value="1"/>
</dbReference>
<feature type="transmembrane region" description="Helical" evidence="8">
    <location>
        <begin position="26"/>
        <end position="48"/>
    </location>
</feature>
<gene>
    <name evidence="10" type="ORF">ACFO5W_11630</name>
</gene>
<dbReference type="Pfam" id="PF07690">
    <property type="entry name" value="MFS_1"/>
    <property type="match status" value="1"/>
</dbReference>
<dbReference type="Gene3D" id="1.20.1250.20">
    <property type="entry name" value="MFS general substrate transporter like domains"/>
    <property type="match status" value="2"/>
</dbReference>
<name>A0ABV9C2N9_9GAMM</name>
<keyword evidence="7 8" id="KW-0472">Membrane</keyword>
<evidence type="ECO:0000256" key="2">
    <source>
        <dbReference type="ARBA" id="ARBA00022448"/>
    </source>
</evidence>